<evidence type="ECO:0008006" key="3">
    <source>
        <dbReference type="Google" id="ProtNLM"/>
    </source>
</evidence>
<name>A0A4Q9DJN2_9BACL</name>
<keyword evidence="2" id="KW-1185">Reference proteome</keyword>
<dbReference type="AlphaFoldDB" id="A0A4Q9DJN2"/>
<organism evidence="1 2">
    <name type="scientific">Paenibacillus thalictri</name>
    <dbReference type="NCBI Taxonomy" id="2527873"/>
    <lineage>
        <taxon>Bacteria</taxon>
        <taxon>Bacillati</taxon>
        <taxon>Bacillota</taxon>
        <taxon>Bacilli</taxon>
        <taxon>Bacillales</taxon>
        <taxon>Paenibacillaceae</taxon>
        <taxon>Paenibacillus</taxon>
    </lineage>
</organism>
<protein>
    <recommendedName>
        <fullName evidence="3">Polymerase nucleotidyl transferase domain-containing protein</fullName>
    </recommendedName>
</protein>
<evidence type="ECO:0000313" key="2">
    <source>
        <dbReference type="Proteomes" id="UP000293142"/>
    </source>
</evidence>
<dbReference type="RefSeq" id="WP_131016191.1">
    <property type="nucleotide sequence ID" value="NZ_SIRE01000019.1"/>
</dbReference>
<sequence>MKVKDAREAAKMWVMEHASHKEGFKGAYFSGSSVHMPEDAELPAASDIDVMVITSETEPPLKLGKFTYQGVLLEITFLSWSQFANAEDILSSYHLAGSFRTDTVIADPTGRLRQLQRQISPRFADRYWVRRRCADAMHKIQRGLQSLDASAPLSDQVLSWLFPTGITTHVVLAAALRNPTIRLRYLAAREVLNDYSYDAFYEELLELLGCKRLTPQRLEQHLAALDATFDAAAAVSATPFLFSSDITQAAKPIAIDGSRELIENGNHFEAVFWIVATYARCHKILVADEPSLHERHKPAFEAVLADLGIISSLDFRRRADEVLAFLPKLESMAETLMKANPDITDVTDKRI</sequence>
<evidence type="ECO:0000313" key="1">
    <source>
        <dbReference type="EMBL" id="TBL74607.1"/>
    </source>
</evidence>
<dbReference type="Proteomes" id="UP000293142">
    <property type="component" value="Unassembled WGS sequence"/>
</dbReference>
<gene>
    <name evidence="1" type="ORF">EYB31_25140</name>
</gene>
<accession>A0A4Q9DJN2</accession>
<dbReference type="OrthoDB" id="3659232at2"/>
<reference evidence="1 2" key="1">
    <citation type="submission" date="2019-02" db="EMBL/GenBank/DDBJ databases">
        <title>Paenibacillus sp. nov., isolated from surface-sterilized tissue of Thalictrum simplex L.</title>
        <authorList>
            <person name="Tuo L."/>
        </authorList>
    </citation>
    <scope>NUCLEOTIDE SEQUENCE [LARGE SCALE GENOMIC DNA]</scope>
    <source>
        <strain evidence="1 2">N2SHLJ1</strain>
    </source>
</reference>
<comment type="caution">
    <text evidence="1">The sequence shown here is derived from an EMBL/GenBank/DDBJ whole genome shotgun (WGS) entry which is preliminary data.</text>
</comment>
<dbReference type="EMBL" id="SIRE01000019">
    <property type="protein sequence ID" value="TBL74607.1"/>
    <property type="molecule type" value="Genomic_DNA"/>
</dbReference>
<proteinExistence type="predicted"/>